<evidence type="ECO:0000313" key="4">
    <source>
        <dbReference type="Proteomes" id="UP000295499"/>
    </source>
</evidence>
<feature type="transmembrane region" description="Helical" evidence="1">
    <location>
        <begin position="74"/>
        <end position="91"/>
    </location>
</feature>
<dbReference type="OrthoDB" id="1801976at2"/>
<keyword evidence="1" id="KW-1133">Transmembrane helix</keyword>
<keyword evidence="1" id="KW-0812">Transmembrane</keyword>
<evidence type="ECO:0000259" key="2">
    <source>
        <dbReference type="PROSITE" id="PS51468"/>
    </source>
</evidence>
<proteinExistence type="predicted"/>
<protein>
    <submittedName>
        <fullName evidence="3">XrtN system VIT domain protein</fullName>
    </submittedName>
</protein>
<gene>
    <name evidence="3" type="ORF">CLV32_1579</name>
</gene>
<dbReference type="InterPro" id="IPR013694">
    <property type="entry name" value="VIT"/>
</dbReference>
<accession>A0A4R6IKN1</accession>
<reference evidence="3 4" key="1">
    <citation type="submission" date="2019-03" db="EMBL/GenBank/DDBJ databases">
        <title>Genomic Encyclopedia of Archaeal and Bacterial Type Strains, Phase II (KMG-II): from individual species to whole genera.</title>
        <authorList>
            <person name="Goeker M."/>
        </authorList>
    </citation>
    <scope>NUCLEOTIDE SEQUENCE [LARGE SCALE GENOMIC DNA]</scope>
    <source>
        <strain evidence="3 4">DSM 19034</strain>
    </source>
</reference>
<feature type="domain" description="VIT" evidence="2">
    <location>
        <begin position="322"/>
        <end position="454"/>
    </location>
</feature>
<dbReference type="PROSITE" id="PS51468">
    <property type="entry name" value="VIT"/>
    <property type="match status" value="1"/>
</dbReference>
<dbReference type="InterPro" id="IPR031005">
    <property type="entry name" value="Sorted_by_XrtN"/>
</dbReference>
<feature type="transmembrane region" description="Helical" evidence="1">
    <location>
        <begin position="132"/>
        <end position="150"/>
    </location>
</feature>
<feature type="transmembrane region" description="Helical" evidence="1">
    <location>
        <begin position="196"/>
        <end position="219"/>
    </location>
</feature>
<evidence type="ECO:0000313" key="3">
    <source>
        <dbReference type="EMBL" id="TDO22603.1"/>
    </source>
</evidence>
<dbReference type="Pfam" id="PF08487">
    <property type="entry name" value="VIT"/>
    <property type="match status" value="1"/>
</dbReference>
<feature type="transmembrane region" description="Helical" evidence="1">
    <location>
        <begin position="38"/>
        <end position="62"/>
    </location>
</feature>
<sequence length="835" mass="94483">MKQFFNLNLKDPVYKTGIILVAISFLIFALTTNIVSDIGAGIFVINYSIAAVYQIYLIAYWFKAYKWKWSKGDLRHTVLLLVLLFISAFALNREMNVFDASVTWCSVWIILSTIAILLASNLNASASRLWKNSIFFVLGSALVLFIYYAIYLFPLYLISLVGLLAIGISIHSFVPAFLAAAALAVVIRAIREDKKLWYSVSLGFLLPILLATAFSVKWFHTNKEINTLIDHNTLNEPKLPAWIQVSQQLTPDFMTERLLKTGLVYHEVDLDHLFWGPMPGSSFDEQKQHDPLVVIATLLFKRPNLDEQDRIKILKSMYQARHQAQDRLWAGDHLETISVVSNIKLYPAYRMAYTEKTLSIRNNAKSQWSNQEAIYTFHLTEGSVVSSLSLWIDGKEEKSRLSTKAKADSAYRTIVGIERHDPSVIHWQEGNTITVRVFPCTPKENRKFKIGVTSPMLKKGNQLIYQPISFDGPMASNASKITQLTHSGPIKDLRLPSAFTQTSPEVYQSENDQSAVEISCAATPLSTAAFSFAGAGYQLENYNKRYRSFTAQHLYLDINSSWTKAEFDTIWANAQGKAIYVFDDKMIRLNVLNRDALFTKLTRYNFSLFPIQEISSPERSLLISKGGFQSPNLGDLDDSIFGKELVAYLKTPKRLQVFNLGPLESPYLKALKELRVFTVETGTISDLGKTLSKHIFIQNQENEQIVVIEDAGMMIRKTGVIKSQNAPDHLLRLFAYNDIMKKVGPDFFSKNYIRPELIGEAEQAFIVSPVSSLIVLETQKDYDRFDIEANKNSLKNASMKSSGAVPEPHEWVLFILCIGTAAYVLHRKRIINTAL</sequence>
<dbReference type="EMBL" id="SNWM01000002">
    <property type="protein sequence ID" value="TDO22603.1"/>
    <property type="molecule type" value="Genomic_DNA"/>
</dbReference>
<name>A0A4R6IKN1_9SPHI</name>
<comment type="caution">
    <text evidence="3">The sequence shown here is derived from an EMBL/GenBank/DDBJ whole genome shotgun (WGS) entry which is preliminary data.</text>
</comment>
<feature type="transmembrane region" description="Helical" evidence="1">
    <location>
        <begin position="12"/>
        <end position="32"/>
    </location>
</feature>
<dbReference type="NCBIfam" id="TIGR04477">
    <property type="entry name" value="sorted_by_XrtN"/>
    <property type="match status" value="1"/>
</dbReference>
<organism evidence="3 4">
    <name type="scientific">Pedobacter duraquae</name>
    <dbReference type="NCBI Taxonomy" id="425511"/>
    <lineage>
        <taxon>Bacteria</taxon>
        <taxon>Pseudomonadati</taxon>
        <taxon>Bacteroidota</taxon>
        <taxon>Sphingobacteriia</taxon>
        <taxon>Sphingobacteriales</taxon>
        <taxon>Sphingobacteriaceae</taxon>
        <taxon>Pedobacter</taxon>
    </lineage>
</organism>
<keyword evidence="1" id="KW-0472">Membrane</keyword>
<evidence type="ECO:0000256" key="1">
    <source>
        <dbReference type="SAM" id="Phobius"/>
    </source>
</evidence>
<dbReference type="AlphaFoldDB" id="A0A4R6IKN1"/>
<dbReference type="Proteomes" id="UP000295499">
    <property type="component" value="Unassembled WGS sequence"/>
</dbReference>
<dbReference type="RefSeq" id="WP_133554093.1">
    <property type="nucleotide sequence ID" value="NZ_SNWM01000002.1"/>
</dbReference>
<feature type="transmembrane region" description="Helical" evidence="1">
    <location>
        <begin position="97"/>
        <end position="120"/>
    </location>
</feature>
<feature type="transmembrane region" description="Helical" evidence="1">
    <location>
        <begin position="156"/>
        <end position="184"/>
    </location>
</feature>
<keyword evidence="4" id="KW-1185">Reference proteome</keyword>